<proteinExistence type="predicted"/>
<dbReference type="EMBL" id="JAPMXC010000010">
    <property type="protein sequence ID" value="MCY0389376.1"/>
    <property type="molecule type" value="Genomic_DNA"/>
</dbReference>
<evidence type="ECO:0000313" key="2">
    <source>
        <dbReference type="EMBL" id="MCY0389376.1"/>
    </source>
</evidence>
<name>A0ABT3ZS47_9BURK</name>
<feature type="compositionally biased region" description="Basic and acidic residues" evidence="1">
    <location>
        <begin position="62"/>
        <end position="77"/>
    </location>
</feature>
<dbReference type="Proteomes" id="UP001082899">
    <property type="component" value="Unassembled WGS sequence"/>
</dbReference>
<dbReference type="RefSeq" id="WP_267849543.1">
    <property type="nucleotide sequence ID" value="NZ_JAPMXC010000010.1"/>
</dbReference>
<dbReference type="Pfam" id="PF08811">
    <property type="entry name" value="DUF1800"/>
    <property type="match status" value="1"/>
</dbReference>
<dbReference type="InterPro" id="IPR014917">
    <property type="entry name" value="DUF1800"/>
</dbReference>
<organism evidence="2 3">
    <name type="scientific">Robbsia betulipollinis</name>
    <dbReference type="NCBI Taxonomy" id="2981849"/>
    <lineage>
        <taxon>Bacteria</taxon>
        <taxon>Pseudomonadati</taxon>
        <taxon>Pseudomonadota</taxon>
        <taxon>Betaproteobacteria</taxon>
        <taxon>Burkholderiales</taxon>
        <taxon>Burkholderiaceae</taxon>
        <taxon>Robbsia</taxon>
    </lineage>
</organism>
<protein>
    <submittedName>
        <fullName evidence="2">DUF1800 domain-containing protein</fullName>
    </submittedName>
</protein>
<comment type="caution">
    <text evidence="2">The sequence shown here is derived from an EMBL/GenBank/DDBJ whole genome shotgun (WGS) entry which is preliminary data.</text>
</comment>
<evidence type="ECO:0000256" key="1">
    <source>
        <dbReference type="SAM" id="MobiDB-lite"/>
    </source>
</evidence>
<sequence>MNGDDTRFLLTRTGFAPDRQEVANDIGLTRAQAVDRLLAAGRTTAFTPPPDWAFASLPLPQDRQRDTPEQRRAEQRLRGQRYAQARAWWAGEMALTPSPLTERMTLFWHNHFVSGQDKVPWPQLMLAQNALLRREALGNFGAMLHDVARDPAMLRYLDGASNRKGHPNENFAREVMELFTLGEGHYTQQDVAESARAYTGWSLDAQQRYVWKPALHDAGIKTVLGRTGAFDGDQMLDVLLDRPETARFVTAKLWREFISDTPDPVQVARIADGFRASHYDIRTVLRAIFLSDDFWAQEGQATLARSPVSFVIGTIRAFDVRYDTPQLLADTIRGLGEDLFEPPNVKGWPGGQAWINSSTLLARERFVALLFRSSGTGRPTLPRAAMAGTGGLHFDPAVWLAAYGASPTAVPDAVVRRRMIRAVLPTHPIEPVEDDGTGSAFLQGLLADPVYQLE</sequence>
<reference evidence="2" key="1">
    <citation type="submission" date="2022-11" db="EMBL/GenBank/DDBJ databases">
        <title>Robbsia betulipollinis sp. nov., isolated from pollen of birch (Betula pendula).</title>
        <authorList>
            <person name="Shi H."/>
            <person name="Ambika Manirajan B."/>
            <person name="Ratering S."/>
            <person name="Geissler-Plaum R."/>
            <person name="Schnell S."/>
        </authorList>
    </citation>
    <scope>NUCLEOTIDE SEQUENCE</scope>
    <source>
        <strain evidence="2">Bb-Pol-6</strain>
    </source>
</reference>
<gene>
    <name evidence="2" type="ORF">OVY01_19715</name>
</gene>
<evidence type="ECO:0000313" key="3">
    <source>
        <dbReference type="Proteomes" id="UP001082899"/>
    </source>
</evidence>
<keyword evidence="3" id="KW-1185">Reference proteome</keyword>
<feature type="region of interest" description="Disordered" evidence="1">
    <location>
        <begin position="49"/>
        <end position="77"/>
    </location>
</feature>
<accession>A0ABT3ZS47</accession>